<dbReference type="AlphaFoldDB" id="A0A2T9YQ18"/>
<accession>A0A2T9YQ18</accession>
<dbReference type="EMBL" id="MBFR01000090">
    <property type="protein sequence ID" value="PVU94445.1"/>
    <property type="molecule type" value="Genomic_DNA"/>
</dbReference>
<organism evidence="1 2">
    <name type="scientific">Smittium simulii</name>
    <dbReference type="NCBI Taxonomy" id="133385"/>
    <lineage>
        <taxon>Eukaryota</taxon>
        <taxon>Fungi</taxon>
        <taxon>Fungi incertae sedis</taxon>
        <taxon>Zoopagomycota</taxon>
        <taxon>Kickxellomycotina</taxon>
        <taxon>Harpellomycetes</taxon>
        <taxon>Harpellales</taxon>
        <taxon>Legeriomycetaceae</taxon>
        <taxon>Smittium</taxon>
    </lineage>
</organism>
<dbReference type="Proteomes" id="UP000245383">
    <property type="component" value="Unassembled WGS sequence"/>
</dbReference>
<dbReference type="OrthoDB" id="10575524at2759"/>
<evidence type="ECO:0000313" key="1">
    <source>
        <dbReference type="EMBL" id="PVU94445.1"/>
    </source>
</evidence>
<sequence length="95" mass="11131">MELETEKFMYGIRVARTLILNGIKFSPIPLNRCPNHQIRKKIILEEIRNEIASQVKAIKDSTKPNKLQSLELNTKKNKLISRENIDYFTEFNSII</sequence>
<gene>
    <name evidence="1" type="ORF">BB561_002546</name>
</gene>
<name>A0A2T9YQ18_9FUNG</name>
<keyword evidence="2" id="KW-1185">Reference proteome</keyword>
<protein>
    <submittedName>
        <fullName evidence="1">Uncharacterized protein</fullName>
    </submittedName>
</protein>
<proteinExistence type="predicted"/>
<reference evidence="1 2" key="1">
    <citation type="journal article" date="2018" name="MBio">
        <title>Comparative Genomics Reveals the Core Gene Toolbox for the Fungus-Insect Symbiosis.</title>
        <authorList>
            <person name="Wang Y."/>
            <person name="Stata M."/>
            <person name="Wang W."/>
            <person name="Stajich J.E."/>
            <person name="White M.M."/>
            <person name="Moncalvo J.M."/>
        </authorList>
    </citation>
    <scope>NUCLEOTIDE SEQUENCE [LARGE SCALE GENOMIC DNA]</scope>
    <source>
        <strain evidence="1 2">SWE-8-4</strain>
    </source>
</reference>
<comment type="caution">
    <text evidence="1">The sequence shown here is derived from an EMBL/GenBank/DDBJ whole genome shotgun (WGS) entry which is preliminary data.</text>
</comment>
<evidence type="ECO:0000313" key="2">
    <source>
        <dbReference type="Proteomes" id="UP000245383"/>
    </source>
</evidence>